<dbReference type="Proteomes" id="UP000746747">
    <property type="component" value="Unassembled WGS sequence"/>
</dbReference>
<reference evidence="1" key="1">
    <citation type="submission" date="2021-09" db="EMBL/GenBank/DDBJ databases">
        <authorList>
            <consortium name="Pathogen Informatics"/>
        </authorList>
    </citation>
    <scope>NUCLEOTIDE SEQUENCE</scope>
</reference>
<organism evidence="1 2">
    <name type="scientific">Cercopithifilaria johnstoni</name>
    <dbReference type="NCBI Taxonomy" id="2874296"/>
    <lineage>
        <taxon>Eukaryota</taxon>
        <taxon>Metazoa</taxon>
        <taxon>Ecdysozoa</taxon>
        <taxon>Nematoda</taxon>
        <taxon>Chromadorea</taxon>
        <taxon>Rhabditida</taxon>
        <taxon>Spirurina</taxon>
        <taxon>Spiruromorpha</taxon>
        <taxon>Filarioidea</taxon>
        <taxon>Onchocercidae</taxon>
        <taxon>Cercopithifilaria</taxon>
    </lineage>
</organism>
<evidence type="ECO:0000313" key="1">
    <source>
        <dbReference type="EMBL" id="CAG9533485.1"/>
    </source>
</evidence>
<dbReference type="AlphaFoldDB" id="A0A8J2MM99"/>
<sequence>MDKKCSKKAGTIEELHAACLTPISYSRQQTNANTATTFQDNNEDVFPEFPQQMDGELQSASDETMSVTTNISEEEQQLMVLDTGEDDIFIDEIVVGEEVLADEAIPKRNKICKEFKKQVNVVSAILNDMSVVVSSLNNASQGAGYITKIAVKQYLNVELDEIYASINSQESCYPSGSISTNTDKTTVKFQFHSLPNGQAPLIKMQIEGFRATLDDIVLMHLSAFIYDNQKASVPLNLEINLMDTQITVRDPKAKSVRIKLSGCVIEQTEEDDATT</sequence>
<proteinExistence type="predicted"/>
<protein>
    <submittedName>
        <fullName evidence="1">Uncharacterized protein</fullName>
    </submittedName>
</protein>
<dbReference type="OrthoDB" id="5847865at2759"/>
<name>A0A8J2MM99_9BILA</name>
<comment type="caution">
    <text evidence="1">The sequence shown here is derived from an EMBL/GenBank/DDBJ whole genome shotgun (WGS) entry which is preliminary data.</text>
</comment>
<gene>
    <name evidence="1" type="ORF">CJOHNSTONI_LOCUS3711</name>
</gene>
<keyword evidence="2" id="KW-1185">Reference proteome</keyword>
<dbReference type="EMBL" id="CAKAEH010001248">
    <property type="protein sequence ID" value="CAG9533485.1"/>
    <property type="molecule type" value="Genomic_DNA"/>
</dbReference>
<accession>A0A8J2MM99</accession>
<evidence type="ECO:0000313" key="2">
    <source>
        <dbReference type="Proteomes" id="UP000746747"/>
    </source>
</evidence>